<dbReference type="EMBL" id="FOCL01000002">
    <property type="protein sequence ID" value="SEN15119.1"/>
    <property type="molecule type" value="Genomic_DNA"/>
</dbReference>
<feature type="chain" id="PRO_5011749118" description="CarboxypepD_reg-like domain-containing protein" evidence="1">
    <location>
        <begin position="20"/>
        <end position="322"/>
    </location>
</feature>
<feature type="signal peptide" evidence="1">
    <location>
        <begin position="1"/>
        <end position="19"/>
    </location>
</feature>
<proteinExistence type="predicted"/>
<evidence type="ECO:0000313" key="3">
    <source>
        <dbReference type="Proteomes" id="UP000198942"/>
    </source>
</evidence>
<gene>
    <name evidence="2" type="ORF">SAMN05192574_102600</name>
</gene>
<reference evidence="3" key="1">
    <citation type="submission" date="2016-10" db="EMBL/GenBank/DDBJ databases">
        <authorList>
            <person name="Varghese N."/>
            <person name="Submissions S."/>
        </authorList>
    </citation>
    <scope>NUCLEOTIDE SEQUENCE [LARGE SCALE GENOMIC DNA]</scope>
    <source>
        <strain evidence="3">Gh-48</strain>
    </source>
</reference>
<evidence type="ECO:0000256" key="1">
    <source>
        <dbReference type="SAM" id="SignalP"/>
    </source>
</evidence>
<sequence length="322" mass="35662">MKKPIVTILAVIASVNLFAQSQNIRGIVSDQQGEHVPFAFLVDVDHKVATYSDSTGVFNLEVQPSSKILVLAGGHKEYTFTTDQQKSYNIVLQGKNEAIAGGKLNTKVTNNFDTFSTHAGALNTQAGNISVTNHQDATQGSRYLYDSWVHGYVISAADSIVQNTHYLFNYDKISGNLMVNKDNNTVLQIDGNSFKSFVLFDKQVNNHAFVKVPAITPQRYVEVIVDGPKYKIYKDVATKFHKADFSTNGIASTGNNYDEYIDQNFYYVVKDGGQPVKLQLKKKSLKEAFAADSDKLNKFMAAAGSDDIDENYLKQLGDNLNK</sequence>
<dbReference type="OrthoDB" id="787919at2"/>
<dbReference type="SUPFAM" id="SSF49464">
    <property type="entry name" value="Carboxypeptidase regulatory domain-like"/>
    <property type="match status" value="1"/>
</dbReference>
<name>A0A1H8E6C0_9SPHI</name>
<dbReference type="InterPro" id="IPR008969">
    <property type="entry name" value="CarboxyPept-like_regulatory"/>
</dbReference>
<accession>A0A1H8E6C0</accession>
<dbReference type="STRING" id="551995.SAMN05192574_102600"/>
<keyword evidence="1" id="KW-0732">Signal</keyword>
<evidence type="ECO:0000313" key="2">
    <source>
        <dbReference type="EMBL" id="SEN15119.1"/>
    </source>
</evidence>
<organism evidence="2 3">
    <name type="scientific">Mucilaginibacter gossypiicola</name>
    <dbReference type="NCBI Taxonomy" id="551995"/>
    <lineage>
        <taxon>Bacteria</taxon>
        <taxon>Pseudomonadati</taxon>
        <taxon>Bacteroidota</taxon>
        <taxon>Sphingobacteriia</taxon>
        <taxon>Sphingobacteriales</taxon>
        <taxon>Sphingobacteriaceae</taxon>
        <taxon>Mucilaginibacter</taxon>
    </lineage>
</organism>
<dbReference type="Proteomes" id="UP000198942">
    <property type="component" value="Unassembled WGS sequence"/>
</dbReference>
<protein>
    <recommendedName>
        <fullName evidence="4">CarboxypepD_reg-like domain-containing protein</fullName>
    </recommendedName>
</protein>
<dbReference type="RefSeq" id="WP_091209918.1">
    <property type="nucleotide sequence ID" value="NZ_FOCL01000002.1"/>
</dbReference>
<evidence type="ECO:0008006" key="4">
    <source>
        <dbReference type="Google" id="ProtNLM"/>
    </source>
</evidence>
<dbReference type="AlphaFoldDB" id="A0A1H8E6C0"/>
<keyword evidence="3" id="KW-1185">Reference proteome</keyword>